<proteinExistence type="predicted"/>
<reference evidence="2 3" key="1">
    <citation type="journal article" date="2015" name="Plant Cell">
        <title>Oil accumulation by the oleaginous diatom Fistulifera solaris as revealed by the genome and transcriptome.</title>
        <authorList>
            <person name="Tanaka T."/>
            <person name="Maeda Y."/>
            <person name="Veluchamy A."/>
            <person name="Tanaka M."/>
            <person name="Abida H."/>
            <person name="Marechal E."/>
            <person name="Bowler C."/>
            <person name="Muto M."/>
            <person name="Sunaga Y."/>
            <person name="Tanaka M."/>
            <person name="Yoshino T."/>
            <person name="Taniguchi T."/>
            <person name="Fukuda Y."/>
            <person name="Nemoto M."/>
            <person name="Matsumoto M."/>
            <person name="Wong P.S."/>
            <person name="Aburatani S."/>
            <person name="Fujibuchi W."/>
        </authorList>
    </citation>
    <scope>NUCLEOTIDE SEQUENCE [LARGE SCALE GENOMIC DNA]</scope>
    <source>
        <strain evidence="2 3">JPCC DA0580</strain>
    </source>
</reference>
<evidence type="ECO:0000256" key="1">
    <source>
        <dbReference type="SAM" id="MobiDB-lite"/>
    </source>
</evidence>
<evidence type="ECO:0000313" key="3">
    <source>
        <dbReference type="Proteomes" id="UP000198406"/>
    </source>
</evidence>
<organism evidence="2 3">
    <name type="scientific">Fistulifera solaris</name>
    <name type="common">Oleaginous diatom</name>
    <dbReference type="NCBI Taxonomy" id="1519565"/>
    <lineage>
        <taxon>Eukaryota</taxon>
        <taxon>Sar</taxon>
        <taxon>Stramenopiles</taxon>
        <taxon>Ochrophyta</taxon>
        <taxon>Bacillariophyta</taxon>
        <taxon>Bacillariophyceae</taxon>
        <taxon>Bacillariophycidae</taxon>
        <taxon>Naviculales</taxon>
        <taxon>Naviculaceae</taxon>
        <taxon>Fistulifera</taxon>
    </lineage>
</organism>
<dbReference type="InParanoid" id="A0A1Z5KCY7"/>
<feature type="region of interest" description="Disordered" evidence="1">
    <location>
        <begin position="434"/>
        <end position="460"/>
    </location>
</feature>
<gene>
    <name evidence="2" type="ORF">FisN_12Hu366</name>
</gene>
<keyword evidence="3" id="KW-1185">Reference proteome</keyword>
<dbReference type="AlphaFoldDB" id="A0A1Z5KCY7"/>
<evidence type="ECO:0000313" key="2">
    <source>
        <dbReference type="EMBL" id="GAX23788.1"/>
    </source>
</evidence>
<protein>
    <submittedName>
        <fullName evidence="2">Uncharacterized protein</fullName>
    </submittedName>
</protein>
<accession>A0A1Z5KCY7</accession>
<sequence>MFSTGDSINDVDACGGAPDTARSLKAFSFQDSSHCLESPGGFSNTLLNLNALSLGTPEQARISLFNVRAAGCPSPPAFLDDGLAHKRLLAKTSFTRYSGSPAVDTLPSSPLDSATRLRPPVTMGSPDGSAFSSPKPTSCTLLGHGGRSFSTPTSVEHRIFSQSKSVPRVVDEQDNLLLSQSNGGGTNRLIDGSSMIEEHRGDKVMRPSGTHHKSKRSPGQILPQVYLTPRSSGILISSLTRFPSPPKNDEMSFSFFSSASEREGTSYMKDINDEKDLHQEAKPHSLTQDTACSTLGEEHDLIYLPDISRGMKHEFSVEYSLGRCKSQLKSGSRPRSRSLLNRSRSNSPILAELSSADYGRDGNESLSCSDEEEAFFLVAPSCLRSNKFEEDLPHKRIRDQFFANEVGNSFQQSTYAAPAKASFEVKLAPSTMYDESSAAKRDSSSYDQLSPPCGDTNSDQLSYTCVYQKAEAGT</sequence>
<dbReference type="EMBL" id="BDSP01000203">
    <property type="protein sequence ID" value="GAX23788.1"/>
    <property type="molecule type" value="Genomic_DNA"/>
</dbReference>
<dbReference type="Proteomes" id="UP000198406">
    <property type="component" value="Unassembled WGS sequence"/>
</dbReference>
<comment type="caution">
    <text evidence="2">The sequence shown here is derived from an EMBL/GenBank/DDBJ whole genome shotgun (WGS) entry which is preliminary data.</text>
</comment>
<name>A0A1Z5KCY7_FISSO</name>